<dbReference type="PANTHER" id="PTHR11669:SF0">
    <property type="entry name" value="PROTEIN STICHEL-LIKE 2"/>
    <property type="match status" value="1"/>
</dbReference>
<feature type="compositionally biased region" description="Polar residues" evidence="12">
    <location>
        <begin position="449"/>
        <end position="458"/>
    </location>
</feature>
<keyword evidence="9" id="KW-0067">ATP-binding</keyword>
<evidence type="ECO:0000256" key="5">
    <source>
        <dbReference type="ARBA" id="ARBA00022705"/>
    </source>
</evidence>
<proteinExistence type="inferred from homology"/>
<dbReference type="CDD" id="cd00009">
    <property type="entry name" value="AAA"/>
    <property type="match status" value="1"/>
</dbReference>
<evidence type="ECO:0000256" key="10">
    <source>
        <dbReference type="ARBA" id="ARBA00022932"/>
    </source>
</evidence>
<dbReference type="InterPro" id="IPR008921">
    <property type="entry name" value="DNA_pol3_clamp-load_cplx_C"/>
</dbReference>
<dbReference type="Gene3D" id="3.40.50.300">
    <property type="entry name" value="P-loop containing nucleotide triphosphate hydrolases"/>
    <property type="match status" value="1"/>
</dbReference>
<keyword evidence="7" id="KW-0547">Nucleotide-binding</keyword>
<dbReference type="InterPro" id="IPR022754">
    <property type="entry name" value="DNA_pol_III_gamma-3"/>
</dbReference>
<keyword evidence="6" id="KW-0479">Metal-binding</keyword>
<dbReference type="Pfam" id="PF22608">
    <property type="entry name" value="DNAX_ATPase_lid"/>
    <property type="match status" value="1"/>
</dbReference>
<comment type="catalytic activity">
    <reaction evidence="11">
        <text>DNA(n) + a 2'-deoxyribonucleoside 5'-triphosphate = DNA(n+1) + diphosphate</text>
        <dbReference type="Rhea" id="RHEA:22508"/>
        <dbReference type="Rhea" id="RHEA-COMP:17339"/>
        <dbReference type="Rhea" id="RHEA-COMP:17340"/>
        <dbReference type="ChEBI" id="CHEBI:33019"/>
        <dbReference type="ChEBI" id="CHEBI:61560"/>
        <dbReference type="ChEBI" id="CHEBI:173112"/>
        <dbReference type="EC" id="2.7.7.7"/>
    </reaction>
</comment>
<evidence type="ECO:0000256" key="7">
    <source>
        <dbReference type="ARBA" id="ARBA00022741"/>
    </source>
</evidence>
<feature type="domain" description="AAA+ ATPase" evidence="13">
    <location>
        <begin position="33"/>
        <end position="175"/>
    </location>
</feature>
<evidence type="ECO:0000256" key="9">
    <source>
        <dbReference type="ARBA" id="ARBA00022840"/>
    </source>
</evidence>
<gene>
    <name evidence="14" type="primary">dnaX</name>
    <name evidence="14" type="ORF">NE695_11800</name>
</gene>
<feature type="region of interest" description="Disordered" evidence="12">
    <location>
        <begin position="378"/>
        <end position="465"/>
    </location>
</feature>
<evidence type="ECO:0000259" key="13">
    <source>
        <dbReference type="SMART" id="SM00382"/>
    </source>
</evidence>
<dbReference type="InterPro" id="IPR012763">
    <property type="entry name" value="DNA_pol_III_sug/sutau_N"/>
</dbReference>
<feature type="compositionally biased region" description="Pro residues" evidence="12">
    <location>
        <begin position="427"/>
        <end position="442"/>
    </location>
</feature>
<evidence type="ECO:0000256" key="8">
    <source>
        <dbReference type="ARBA" id="ARBA00022833"/>
    </source>
</evidence>
<dbReference type="NCBIfam" id="NF004046">
    <property type="entry name" value="PRK05563.1"/>
    <property type="match status" value="1"/>
</dbReference>
<name>A0ABT1S0Y6_9FIRM</name>
<evidence type="ECO:0000313" key="14">
    <source>
        <dbReference type="EMBL" id="MCQ4840593.1"/>
    </source>
</evidence>
<reference evidence="14 15" key="1">
    <citation type="submission" date="2022-06" db="EMBL/GenBank/DDBJ databases">
        <title>Isolation of gut microbiota from human fecal samples.</title>
        <authorList>
            <person name="Pamer E.G."/>
            <person name="Barat B."/>
            <person name="Waligurski E."/>
            <person name="Medina S."/>
            <person name="Paddock L."/>
            <person name="Mostad J."/>
        </authorList>
    </citation>
    <scope>NUCLEOTIDE SEQUENCE [LARGE SCALE GENOMIC DNA]</scope>
    <source>
        <strain evidence="14 15">DFI.9.73</strain>
    </source>
</reference>
<dbReference type="InterPro" id="IPR050238">
    <property type="entry name" value="DNA_Rep/Repair_Clamp_Loader"/>
</dbReference>
<dbReference type="Gene3D" id="1.20.272.10">
    <property type="match status" value="1"/>
</dbReference>
<keyword evidence="15" id="KW-1185">Reference proteome</keyword>
<dbReference type="CDD" id="cd18137">
    <property type="entry name" value="HLD_clamp_pol_III_gamma_tau"/>
    <property type="match status" value="1"/>
</dbReference>
<dbReference type="Gene3D" id="1.10.8.60">
    <property type="match status" value="1"/>
</dbReference>
<dbReference type="InterPro" id="IPR045085">
    <property type="entry name" value="HLD_clamp_pol_III_gamma_tau"/>
</dbReference>
<keyword evidence="8" id="KW-0862">Zinc</keyword>
<dbReference type="Pfam" id="PF12169">
    <property type="entry name" value="DNA_pol3_gamma3"/>
    <property type="match status" value="1"/>
</dbReference>
<dbReference type="PANTHER" id="PTHR11669">
    <property type="entry name" value="REPLICATION FACTOR C / DNA POLYMERASE III GAMMA-TAU SUBUNIT"/>
    <property type="match status" value="1"/>
</dbReference>
<dbReference type="InterPro" id="IPR027417">
    <property type="entry name" value="P-loop_NTPase"/>
</dbReference>
<evidence type="ECO:0000313" key="15">
    <source>
        <dbReference type="Proteomes" id="UP001524473"/>
    </source>
</evidence>
<keyword evidence="5" id="KW-0235">DNA replication</keyword>
<dbReference type="Pfam" id="PF13177">
    <property type="entry name" value="DNA_pol3_delta2"/>
    <property type="match status" value="1"/>
</dbReference>
<dbReference type="SUPFAM" id="SSF52540">
    <property type="entry name" value="P-loop containing nucleoside triphosphate hydrolases"/>
    <property type="match status" value="1"/>
</dbReference>
<comment type="caution">
    <text evidence="14">The sequence shown here is derived from an EMBL/GenBank/DDBJ whole genome shotgun (WGS) entry which is preliminary data.</text>
</comment>
<dbReference type="NCBIfam" id="TIGR02397">
    <property type="entry name" value="dnaX_nterm"/>
    <property type="match status" value="1"/>
</dbReference>
<evidence type="ECO:0000256" key="12">
    <source>
        <dbReference type="SAM" id="MobiDB-lite"/>
    </source>
</evidence>
<keyword evidence="4 14" id="KW-0548">Nucleotidyltransferase</keyword>
<feature type="compositionally biased region" description="Polar residues" evidence="12">
    <location>
        <begin position="398"/>
        <end position="407"/>
    </location>
</feature>
<dbReference type="SUPFAM" id="SSF48019">
    <property type="entry name" value="post-AAA+ oligomerization domain-like"/>
    <property type="match status" value="1"/>
</dbReference>
<evidence type="ECO:0000256" key="11">
    <source>
        <dbReference type="ARBA" id="ARBA00049244"/>
    </source>
</evidence>
<dbReference type="InterPro" id="IPR003593">
    <property type="entry name" value="AAA+_ATPase"/>
</dbReference>
<dbReference type="RefSeq" id="WP_256192017.1">
    <property type="nucleotide sequence ID" value="NZ_JANFZG010000039.1"/>
</dbReference>
<organism evidence="14 15">
    <name type="scientific">Neglectibacter timonensis</name>
    <dbReference type="NCBI Taxonomy" id="1776382"/>
    <lineage>
        <taxon>Bacteria</taxon>
        <taxon>Bacillati</taxon>
        <taxon>Bacillota</taxon>
        <taxon>Clostridia</taxon>
        <taxon>Eubacteriales</taxon>
        <taxon>Oscillospiraceae</taxon>
        <taxon>Neglectibacter</taxon>
    </lineage>
</organism>
<evidence type="ECO:0000256" key="2">
    <source>
        <dbReference type="ARBA" id="ARBA00012417"/>
    </source>
</evidence>
<comment type="similarity">
    <text evidence="1">Belongs to the DnaX/STICHEL family.</text>
</comment>
<accession>A0ABT1S0Y6</accession>
<dbReference type="EC" id="2.7.7.7" evidence="2"/>
<evidence type="ECO:0000256" key="4">
    <source>
        <dbReference type="ARBA" id="ARBA00022695"/>
    </source>
</evidence>
<evidence type="ECO:0000256" key="3">
    <source>
        <dbReference type="ARBA" id="ARBA00022679"/>
    </source>
</evidence>
<keyword evidence="10" id="KW-0239">DNA-directed DNA polymerase</keyword>
<evidence type="ECO:0000256" key="1">
    <source>
        <dbReference type="ARBA" id="ARBA00006360"/>
    </source>
</evidence>
<sequence>MLYRKYRPQFFADVVGQPQVTVTLKNELMRGRISHAYLFTGSRGTGKTTCAKILARAVNCLNPQNGDPCGECEVCRGLEEGSILDVVEIDAASNNGVDSIRTLIEESNFTPATAKYRVYIIDEVHMLSVAAFNALLKTLEEPPPHVIFILATTEVHKLLPTILSRCQRFDFKRISPEAIADRLEFVCSQEGAEIDREAALLVARIADGALRDALSLLDQCLGRDRHVTLKIVNETAGVAARDYLSSLAQAVLEQDAASALASIDALHRESKDMSRLCEEMAEYFRGLMLIKTMRDASSMLLVPPDELERMTGQALSMSLSTILHGLDTLEETLNKMRYANQRTEFEMAFVRLCSPELDTSSEALLRRLEALENGIPVYRPQPTAAAPRPPLSEKQESSDPLSDTVTPSPAEMPAAVSSEQVEDPVLEEPPVPTPDAAPPEENPPFLQDIPSQPVSGPTVSAPAPAIQTAELSSEELSEGAQRFLDWPEILQVIKSSTKSVAMAFSGSSAYINGDYMLIEAPEIAFELLKRPEQRKRMREAIHHVTGRVYKLGPYRNPKAQKDAAEPLEEFERRARELGIDIEEET</sequence>
<dbReference type="SMART" id="SM00382">
    <property type="entry name" value="AAA"/>
    <property type="match status" value="1"/>
</dbReference>
<dbReference type="EMBL" id="JANFZH010000026">
    <property type="protein sequence ID" value="MCQ4840593.1"/>
    <property type="molecule type" value="Genomic_DNA"/>
</dbReference>
<dbReference type="Proteomes" id="UP001524473">
    <property type="component" value="Unassembled WGS sequence"/>
</dbReference>
<evidence type="ECO:0000256" key="6">
    <source>
        <dbReference type="ARBA" id="ARBA00022723"/>
    </source>
</evidence>
<keyword evidence="3 14" id="KW-0808">Transferase</keyword>
<protein>
    <recommendedName>
        <fullName evidence="2">DNA-directed DNA polymerase</fullName>
        <ecNumber evidence="2">2.7.7.7</ecNumber>
    </recommendedName>
</protein>
<dbReference type="GO" id="GO:0003887">
    <property type="term" value="F:DNA-directed DNA polymerase activity"/>
    <property type="evidence" value="ECO:0007669"/>
    <property type="project" value="UniProtKB-EC"/>
</dbReference>